<evidence type="ECO:0000256" key="5">
    <source>
        <dbReference type="RuleBase" id="RU366025"/>
    </source>
</evidence>
<name>A0ABQ9YCR3_9EUKA</name>
<evidence type="ECO:0000256" key="3">
    <source>
        <dbReference type="ARBA" id="ARBA00022670"/>
    </source>
</evidence>
<dbReference type="PANTHER" id="PTHR24006">
    <property type="entry name" value="UBIQUITIN CARBOXYL-TERMINAL HYDROLASE"/>
    <property type="match status" value="1"/>
</dbReference>
<dbReference type="Gene3D" id="3.90.70.10">
    <property type="entry name" value="Cysteine proteinases"/>
    <property type="match status" value="1"/>
</dbReference>
<keyword evidence="5" id="KW-0833">Ubl conjugation pathway</keyword>
<organism evidence="7 8">
    <name type="scientific">Blattamonas nauphoetae</name>
    <dbReference type="NCBI Taxonomy" id="2049346"/>
    <lineage>
        <taxon>Eukaryota</taxon>
        <taxon>Metamonada</taxon>
        <taxon>Preaxostyla</taxon>
        <taxon>Oxymonadida</taxon>
        <taxon>Blattamonas</taxon>
    </lineage>
</organism>
<reference evidence="7 8" key="1">
    <citation type="journal article" date="2022" name="bioRxiv">
        <title>Genomics of Preaxostyla Flagellates Illuminates Evolutionary Transitions and the Path Towards Mitochondrial Loss.</title>
        <authorList>
            <person name="Novak L.V.F."/>
            <person name="Treitli S.C."/>
            <person name="Pyrih J."/>
            <person name="Halakuc P."/>
            <person name="Pipaliya S.V."/>
            <person name="Vacek V."/>
            <person name="Brzon O."/>
            <person name="Soukal P."/>
            <person name="Eme L."/>
            <person name="Dacks J.B."/>
            <person name="Karnkowska A."/>
            <person name="Elias M."/>
            <person name="Hampl V."/>
        </authorList>
    </citation>
    <scope>NUCLEOTIDE SEQUENCE [LARGE SCALE GENOMIC DNA]</scope>
    <source>
        <strain evidence="7">NAU3</strain>
        <tissue evidence="7">Gut</tissue>
    </source>
</reference>
<keyword evidence="4 5" id="KW-0378">Hydrolase</keyword>
<dbReference type="SUPFAM" id="SSF54001">
    <property type="entry name" value="Cysteine proteinases"/>
    <property type="match status" value="1"/>
</dbReference>
<evidence type="ECO:0000256" key="1">
    <source>
        <dbReference type="ARBA" id="ARBA00000707"/>
    </source>
</evidence>
<sequence length="497" mass="58099">MGNNESVPPPITADNVPKHHTILGLGNLGNTCYVSSVLQTLYHIVPFRNGIIMYYVKHRNNPAFKDNLAYALGELFYEMNTHSSPIGSIYPVRFIGILRKSSQVFQSTEPIDGFEFLQFLFEQVNEILEMEEEHRFAEVKRTHQILPRVTYQPTRLSKSSTSEDRDEEEECMRPTLIDRLYNGVYSVRLKCVTCETSIRQFWPFLHISIPIRQNCSVYNQIQRLRFDEIIHSSDRDFFCHVCGNHQNCIRTTRIMAFPNIVVVHLKRFRYDQEKGRIEKDSSYVEIPKQIRFGCVGMSDGDIEQEQDGEYDDLHEWNHPDYMGIKENEIEMEEARWPEIDALIKGQVLKEKDKIDEFDIDARMEALMKEEGIWADQQGWDYRSRSAYRRDPLYNLVGFVVHIGSSLYTGHYVSVIKTHGRWYLFNDKTVYGISDFDLPLFYGKPNPLPAPPPPPPCDPRIKDHSEDALHRAQQEAMKKMGANHYCRGTAYILFYRRI</sequence>
<gene>
    <name evidence="7" type="ORF">BLNAU_3646</name>
</gene>
<keyword evidence="5" id="KW-0788">Thiol protease</keyword>
<keyword evidence="8" id="KW-1185">Reference proteome</keyword>
<evidence type="ECO:0000313" key="7">
    <source>
        <dbReference type="EMBL" id="KAK2961524.1"/>
    </source>
</evidence>
<dbReference type="GO" id="GO:0004843">
    <property type="term" value="F:cysteine-type deubiquitinase activity"/>
    <property type="evidence" value="ECO:0007669"/>
    <property type="project" value="UniProtKB-EC"/>
</dbReference>
<dbReference type="PROSITE" id="PS00973">
    <property type="entry name" value="USP_2"/>
    <property type="match status" value="1"/>
</dbReference>
<evidence type="ECO:0000256" key="2">
    <source>
        <dbReference type="ARBA" id="ARBA00009085"/>
    </source>
</evidence>
<comment type="caution">
    <text evidence="7">The sequence shown here is derived from an EMBL/GenBank/DDBJ whole genome shotgun (WGS) entry which is preliminary data.</text>
</comment>
<keyword evidence="3 5" id="KW-0645">Protease</keyword>
<evidence type="ECO:0000256" key="4">
    <source>
        <dbReference type="ARBA" id="ARBA00022801"/>
    </source>
</evidence>
<dbReference type="InterPro" id="IPR018200">
    <property type="entry name" value="USP_CS"/>
</dbReference>
<dbReference type="InterPro" id="IPR050164">
    <property type="entry name" value="Peptidase_C19"/>
</dbReference>
<proteinExistence type="inferred from homology"/>
<dbReference type="InterPro" id="IPR028889">
    <property type="entry name" value="USP"/>
</dbReference>
<dbReference type="InterPro" id="IPR038765">
    <property type="entry name" value="Papain-like_cys_pep_sf"/>
</dbReference>
<protein>
    <recommendedName>
        <fullName evidence="5">Ubiquitin carboxyl-terminal hydrolase</fullName>
        <ecNumber evidence="5">3.4.19.12</ecNumber>
    </recommendedName>
</protein>
<evidence type="ECO:0000259" key="6">
    <source>
        <dbReference type="PROSITE" id="PS50235"/>
    </source>
</evidence>
<evidence type="ECO:0000313" key="8">
    <source>
        <dbReference type="Proteomes" id="UP001281761"/>
    </source>
</evidence>
<dbReference type="EMBL" id="JARBJD010000016">
    <property type="protein sequence ID" value="KAK2961524.1"/>
    <property type="molecule type" value="Genomic_DNA"/>
</dbReference>
<dbReference type="Pfam" id="PF00443">
    <property type="entry name" value="UCH"/>
    <property type="match status" value="1"/>
</dbReference>
<dbReference type="PROSITE" id="PS00972">
    <property type="entry name" value="USP_1"/>
    <property type="match status" value="1"/>
</dbReference>
<dbReference type="PANTHER" id="PTHR24006:SF733">
    <property type="entry name" value="RE52890P"/>
    <property type="match status" value="1"/>
</dbReference>
<dbReference type="EC" id="3.4.19.12" evidence="5"/>
<dbReference type="PROSITE" id="PS50235">
    <property type="entry name" value="USP_3"/>
    <property type="match status" value="1"/>
</dbReference>
<comment type="similarity">
    <text evidence="2 5">Belongs to the peptidase C19 family.</text>
</comment>
<feature type="domain" description="USP" evidence="6">
    <location>
        <begin position="23"/>
        <end position="497"/>
    </location>
</feature>
<dbReference type="Proteomes" id="UP001281761">
    <property type="component" value="Unassembled WGS sequence"/>
</dbReference>
<comment type="catalytic activity">
    <reaction evidence="1 5">
        <text>Thiol-dependent hydrolysis of ester, thioester, amide, peptide and isopeptide bonds formed by the C-terminal Gly of ubiquitin (a 76-residue protein attached to proteins as an intracellular targeting signal).</text>
        <dbReference type="EC" id="3.4.19.12"/>
    </reaction>
</comment>
<dbReference type="InterPro" id="IPR001394">
    <property type="entry name" value="Peptidase_C19_UCH"/>
</dbReference>
<accession>A0ABQ9YCR3</accession>